<reference evidence="1 2" key="1">
    <citation type="submission" date="2018-05" db="EMBL/GenBank/DDBJ databases">
        <title>The draft genome of strain NS-104.</title>
        <authorList>
            <person name="Hang P."/>
            <person name="Jiang J."/>
        </authorList>
    </citation>
    <scope>NUCLEOTIDE SEQUENCE [LARGE SCALE GENOMIC DNA]</scope>
    <source>
        <strain evidence="1 2">NS-104</strain>
    </source>
</reference>
<keyword evidence="2" id="KW-1185">Reference proteome</keyword>
<name>A0A2U2DGX7_9HYPH</name>
<dbReference type="InterPro" id="IPR039570">
    <property type="entry name" value="AmiC_PBP1"/>
</dbReference>
<evidence type="ECO:0000313" key="1">
    <source>
        <dbReference type="EMBL" id="PWE52518.1"/>
    </source>
</evidence>
<protein>
    <submittedName>
        <fullName evidence="1">ABC transporter substrate-binding protein</fullName>
    </submittedName>
</protein>
<dbReference type="InterPro" id="IPR006311">
    <property type="entry name" value="TAT_signal"/>
</dbReference>
<dbReference type="Pfam" id="PF13433">
    <property type="entry name" value="Peripla_BP_5"/>
    <property type="match status" value="1"/>
</dbReference>
<dbReference type="EMBL" id="QFBC01000024">
    <property type="protein sequence ID" value="PWE52518.1"/>
    <property type="molecule type" value="Genomic_DNA"/>
</dbReference>
<dbReference type="Gene3D" id="3.40.50.2300">
    <property type="match status" value="2"/>
</dbReference>
<gene>
    <name evidence="1" type="ORF">DEM27_30600</name>
</gene>
<dbReference type="OrthoDB" id="9802022at2"/>
<comment type="caution">
    <text evidence="1">The sequence shown here is derived from an EMBL/GenBank/DDBJ whole genome shotgun (WGS) entry which is preliminary data.</text>
</comment>
<accession>A0A2U2DGX7</accession>
<dbReference type="GO" id="GO:0033218">
    <property type="term" value="F:amide binding"/>
    <property type="evidence" value="ECO:0007669"/>
    <property type="project" value="InterPro"/>
</dbReference>
<dbReference type="PRINTS" id="PR00337">
    <property type="entry name" value="LEUILEVALBP"/>
</dbReference>
<dbReference type="RefSeq" id="WP_109462032.1">
    <property type="nucleotide sequence ID" value="NZ_QFBC01000024.1"/>
</dbReference>
<dbReference type="AlphaFoldDB" id="A0A2U2DGX7"/>
<dbReference type="PANTHER" id="PTHR47628">
    <property type="match status" value="1"/>
</dbReference>
<dbReference type="PROSITE" id="PS51318">
    <property type="entry name" value="TAT"/>
    <property type="match status" value="1"/>
</dbReference>
<dbReference type="SUPFAM" id="SSF53822">
    <property type="entry name" value="Periplasmic binding protein-like I"/>
    <property type="match status" value="1"/>
</dbReference>
<sequence length="415" mass="45832">MNKNRREFLKIGAAAGTASLVGFPHIWSKNSSLAFAQDGEIKVGVLFSLTGTTAIIEESLNKATLMAIEEINANGGINGLKITPVVEDPASDPATFAEKARKLVLSDRCVSVFGAYTSASRKAVLPVFEKQENLFWYPTLYEGRECSKNVIYTGAVPNQQQDDFIPWLVEKFGKRWYLIGSNYIYPKEENNYCKKLLEGLGVEVIAEEYVPLGHSEFSSVINKFRSEKPNVIFSTVVGDSVVALHRQYRAAGLDPATMPMASLTTSENEVAAMGGDAAAGHFTSAPYFMVFDSPENQRFVEAYRSRWGGDKVTHFVSEAAYFQVHLFKQAVAKLAAGDIGPLTIREAVKSEEYKAPQGLVKVEPENLHCWLRPKIGQCKADGQFEILTQSADWLEPNPYSAYPNQKCTAEGLKQV</sequence>
<organism evidence="1 2">
    <name type="scientific">Metarhizobium album</name>
    <dbReference type="NCBI Taxonomy" id="2182425"/>
    <lineage>
        <taxon>Bacteria</taxon>
        <taxon>Pseudomonadati</taxon>
        <taxon>Pseudomonadota</taxon>
        <taxon>Alphaproteobacteria</taxon>
        <taxon>Hyphomicrobiales</taxon>
        <taxon>Rhizobiaceae</taxon>
        <taxon>Metarhizobium</taxon>
    </lineage>
</organism>
<dbReference type="InterPro" id="IPR028082">
    <property type="entry name" value="Peripla_BP_I"/>
</dbReference>
<dbReference type="InterPro" id="IPR000709">
    <property type="entry name" value="Leu_Ile_Val-bd"/>
</dbReference>
<proteinExistence type="predicted"/>
<evidence type="ECO:0000313" key="2">
    <source>
        <dbReference type="Proteomes" id="UP000245252"/>
    </source>
</evidence>
<dbReference type="Proteomes" id="UP000245252">
    <property type="component" value="Unassembled WGS sequence"/>
</dbReference>
<dbReference type="PANTHER" id="PTHR47628:SF1">
    <property type="entry name" value="ALIPHATIC AMIDASE EXPRESSION-REGULATING PROTEIN"/>
    <property type="match status" value="1"/>
</dbReference>
<dbReference type="GO" id="GO:0006865">
    <property type="term" value="P:amino acid transport"/>
    <property type="evidence" value="ECO:0007669"/>
    <property type="project" value="InterPro"/>
</dbReference>
<dbReference type="CDD" id="cd06357">
    <property type="entry name" value="PBP1_AmiC"/>
    <property type="match status" value="1"/>
</dbReference>